<feature type="binding site" evidence="16">
    <location>
        <position position="138"/>
    </location>
    <ligand>
        <name>NAD(+)</name>
        <dbReference type="ChEBI" id="CHEBI:57540"/>
    </ligand>
</feature>
<dbReference type="PROSITE" id="PS00957">
    <property type="entry name" value="NAD_G3PDH"/>
    <property type="match status" value="1"/>
</dbReference>
<feature type="binding site" evidence="13">
    <location>
        <position position="106"/>
    </location>
    <ligand>
        <name>NADPH</name>
        <dbReference type="ChEBI" id="CHEBI:57783"/>
    </ligand>
</feature>
<name>A0A6N2RYJ1_9FIRM</name>
<evidence type="ECO:0000256" key="3">
    <source>
        <dbReference type="ARBA" id="ARBA00022857"/>
    </source>
</evidence>
<dbReference type="Gene3D" id="1.10.1040.10">
    <property type="entry name" value="N-(1-d-carboxylethyl)-l-norvaline Dehydrogenase, domain 2"/>
    <property type="match status" value="1"/>
</dbReference>
<dbReference type="PANTHER" id="PTHR11728:SF1">
    <property type="entry name" value="GLYCEROL-3-PHOSPHATE DEHYDROGENASE [NAD(+)] 2, CHLOROPLASTIC"/>
    <property type="match status" value="1"/>
</dbReference>
<evidence type="ECO:0000256" key="15">
    <source>
        <dbReference type="PIRSR" id="PIRSR000114-2"/>
    </source>
</evidence>
<dbReference type="GO" id="GO:0006650">
    <property type="term" value="P:glycerophospholipid metabolic process"/>
    <property type="evidence" value="ECO:0007669"/>
    <property type="project" value="UniProtKB-UniRule"/>
</dbReference>
<feature type="binding site" evidence="13">
    <location>
        <position position="277"/>
    </location>
    <ligand>
        <name>NADPH</name>
        <dbReference type="ChEBI" id="CHEBI:57783"/>
    </ligand>
</feature>
<feature type="binding site" evidence="13">
    <location>
        <position position="106"/>
    </location>
    <ligand>
        <name>sn-glycerol 3-phosphate</name>
        <dbReference type="ChEBI" id="CHEBI:57597"/>
    </ligand>
</feature>
<dbReference type="SUPFAM" id="SSF51735">
    <property type="entry name" value="NAD(P)-binding Rossmann-fold domains"/>
    <property type="match status" value="1"/>
</dbReference>
<evidence type="ECO:0000256" key="6">
    <source>
        <dbReference type="ARBA" id="ARBA00023098"/>
    </source>
</evidence>
<evidence type="ECO:0000256" key="12">
    <source>
        <dbReference type="ARBA" id="ARBA00080511"/>
    </source>
</evidence>
<keyword evidence="7 13" id="KW-0594">Phospholipid biosynthesis</keyword>
<keyword evidence="13" id="KW-0963">Cytoplasm</keyword>
<evidence type="ECO:0000256" key="10">
    <source>
        <dbReference type="ARBA" id="ARBA00066687"/>
    </source>
</evidence>
<feature type="binding site" evidence="13">
    <location>
        <position position="254"/>
    </location>
    <ligand>
        <name>sn-glycerol 3-phosphate</name>
        <dbReference type="ChEBI" id="CHEBI:57597"/>
    </ligand>
</feature>
<evidence type="ECO:0000256" key="4">
    <source>
        <dbReference type="ARBA" id="ARBA00023002"/>
    </source>
</evidence>
<dbReference type="NCBIfam" id="NF000942">
    <property type="entry name" value="PRK00094.1-4"/>
    <property type="match status" value="1"/>
</dbReference>
<dbReference type="Pfam" id="PF01210">
    <property type="entry name" value="NAD_Gly3P_dh_N"/>
    <property type="match status" value="1"/>
</dbReference>
<evidence type="ECO:0000259" key="19">
    <source>
        <dbReference type="Pfam" id="PF07479"/>
    </source>
</evidence>
<dbReference type="FunFam" id="1.10.1040.10:FF:000001">
    <property type="entry name" value="Glycerol-3-phosphate dehydrogenase [NAD(P)+]"/>
    <property type="match status" value="1"/>
</dbReference>
<feature type="binding site" evidence="16">
    <location>
        <position position="83"/>
    </location>
    <ligand>
        <name>NAD(+)</name>
        <dbReference type="ChEBI" id="CHEBI:57540"/>
    </ligand>
</feature>
<dbReference type="UniPathway" id="UPA00940"/>
<dbReference type="Gene3D" id="3.40.50.720">
    <property type="entry name" value="NAD(P)-binding Rossmann-like Domain"/>
    <property type="match status" value="1"/>
</dbReference>
<feature type="binding site" evidence="15">
    <location>
        <position position="106"/>
    </location>
    <ligand>
        <name>substrate</name>
    </ligand>
</feature>
<dbReference type="PRINTS" id="PR00077">
    <property type="entry name" value="GPDHDRGNASE"/>
</dbReference>
<feature type="domain" description="Glycerol-3-phosphate dehydrogenase NAD-dependent N-terminal" evidence="18">
    <location>
        <begin position="4"/>
        <end position="158"/>
    </location>
</feature>
<feature type="binding site" evidence="13">
    <location>
        <position position="189"/>
    </location>
    <ligand>
        <name>sn-glycerol 3-phosphate</name>
        <dbReference type="ChEBI" id="CHEBI:57597"/>
    </ligand>
</feature>
<keyword evidence="3 13" id="KW-0521">NADP</keyword>
<dbReference type="InterPro" id="IPR008927">
    <property type="entry name" value="6-PGluconate_DH-like_C_sf"/>
</dbReference>
<dbReference type="EC" id="1.1.1.94" evidence="10 13"/>
<evidence type="ECO:0000256" key="5">
    <source>
        <dbReference type="ARBA" id="ARBA00023027"/>
    </source>
</evidence>
<dbReference type="GO" id="GO:0046168">
    <property type="term" value="P:glycerol-3-phosphate catabolic process"/>
    <property type="evidence" value="ECO:0007669"/>
    <property type="project" value="InterPro"/>
</dbReference>
<keyword evidence="5 13" id="KW-0520">NAD</keyword>
<dbReference type="FunFam" id="3.40.50.720:FF:000019">
    <property type="entry name" value="Glycerol-3-phosphate dehydrogenase [NAD(P)+]"/>
    <property type="match status" value="1"/>
</dbReference>
<reference evidence="20" key="1">
    <citation type="submission" date="2019-11" db="EMBL/GenBank/DDBJ databases">
        <authorList>
            <person name="Feng L."/>
        </authorList>
    </citation>
    <scope>NUCLEOTIDE SEQUENCE</scope>
    <source>
        <strain evidence="20">CnexileLFYP112</strain>
    </source>
</reference>
<sequence>MAKAGIMGAGSWGTALALLLYKNGHEVTLWSINNDEVEELKKEREHKSKLPGVKIPEDLRITNSMEEAVAEKDFVVLAVPSPFIRSTARNMKPYVVKHQKLINVAKGIEETTLKTLSEQIEEELPMADVAVLSGPSHAEEVGRGLPTTCVVGAKTKETAEYLQKMFMNETFRVYTSPDILGIEVGGALKNVIALAAGIADGLGYGDNTKAALITRGIAEIGRLGIQMGGKMESFTGLTGIGDLIVTCASVHSRNRKAGYLIGQGKTMQEAMDEVKMVVEGVYSAKAAMKLAEKYEVSMPIIEQVNQVLFEGKDAAKAVNELMLRDGKIEHSDLPWE</sequence>
<dbReference type="PIRSF" id="PIRSF000114">
    <property type="entry name" value="Glycerol-3-P_dh"/>
    <property type="match status" value="1"/>
</dbReference>
<evidence type="ECO:0000256" key="16">
    <source>
        <dbReference type="PIRSR" id="PIRSR000114-3"/>
    </source>
</evidence>
<dbReference type="EMBL" id="CACRTG010000002">
    <property type="protein sequence ID" value="VYS85724.1"/>
    <property type="molecule type" value="Genomic_DNA"/>
</dbReference>
<comment type="pathway">
    <text evidence="13">Membrane lipid metabolism; glycerophospholipid metabolism.</text>
</comment>
<keyword evidence="4 13" id="KW-0560">Oxidoreductase</keyword>
<dbReference type="GO" id="GO:0008654">
    <property type="term" value="P:phospholipid biosynthetic process"/>
    <property type="evidence" value="ECO:0007669"/>
    <property type="project" value="UniProtKB-KW"/>
</dbReference>
<evidence type="ECO:0000259" key="18">
    <source>
        <dbReference type="Pfam" id="PF01210"/>
    </source>
</evidence>
<keyword evidence="13" id="KW-0547">Nucleotide-binding</keyword>
<feature type="binding site" evidence="13">
    <location>
        <position position="252"/>
    </location>
    <ligand>
        <name>sn-glycerol 3-phosphate</name>
        <dbReference type="ChEBI" id="CHEBI:57597"/>
    </ligand>
</feature>
<evidence type="ECO:0000256" key="1">
    <source>
        <dbReference type="ARBA" id="ARBA00011009"/>
    </source>
</evidence>
<feature type="binding site" evidence="13">
    <location>
        <position position="138"/>
    </location>
    <ligand>
        <name>NADPH</name>
        <dbReference type="ChEBI" id="CHEBI:57783"/>
    </ligand>
</feature>
<evidence type="ECO:0000256" key="7">
    <source>
        <dbReference type="ARBA" id="ARBA00023209"/>
    </source>
</evidence>
<proteinExistence type="inferred from homology"/>
<feature type="binding site" evidence="13">
    <location>
        <position position="134"/>
    </location>
    <ligand>
        <name>sn-glycerol 3-phosphate</name>
        <dbReference type="ChEBI" id="CHEBI:57597"/>
    </ligand>
</feature>
<evidence type="ECO:0000256" key="13">
    <source>
        <dbReference type="HAMAP-Rule" id="MF_00394"/>
    </source>
</evidence>
<keyword evidence="8 13" id="KW-1208">Phospholipid metabolism</keyword>
<dbReference type="Pfam" id="PF07479">
    <property type="entry name" value="NAD_Gly3P_dh_C"/>
    <property type="match status" value="1"/>
</dbReference>
<dbReference type="NCBIfam" id="NF000941">
    <property type="entry name" value="PRK00094.1-3"/>
    <property type="match status" value="1"/>
</dbReference>
<keyword evidence="2 13" id="KW-0444">Lipid biosynthesis</keyword>
<dbReference type="AlphaFoldDB" id="A0A6N2RYJ1"/>
<dbReference type="GO" id="GO:0005829">
    <property type="term" value="C:cytosol"/>
    <property type="evidence" value="ECO:0007669"/>
    <property type="project" value="TreeGrafter"/>
</dbReference>
<comment type="function">
    <text evidence="13">Catalyzes the reduction of the glycolytic intermediate dihydroxyacetone phosphate (DHAP) to sn-glycerol 3-phosphate (G3P), the key precursor for phospholipid synthesis.</text>
</comment>
<dbReference type="PANTHER" id="PTHR11728">
    <property type="entry name" value="GLYCEROL-3-PHOSPHATE DEHYDROGENASE"/>
    <property type="match status" value="1"/>
</dbReference>
<comment type="similarity">
    <text evidence="1 13 17">Belongs to the NAD-dependent glycerol-3-phosphate dehydrogenase family.</text>
</comment>
<comment type="caution">
    <text evidence="13">Lacks conserved residue(s) required for the propagation of feature annotation.</text>
</comment>
<dbReference type="GO" id="GO:0047952">
    <property type="term" value="F:glycerol-3-phosphate dehydrogenase [NAD(P)+] activity"/>
    <property type="evidence" value="ECO:0007669"/>
    <property type="project" value="UniProtKB-UniRule"/>
</dbReference>
<feature type="binding site" evidence="16">
    <location>
        <begin position="8"/>
        <end position="13"/>
    </location>
    <ligand>
        <name>NAD(+)</name>
        <dbReference type="ChEBI" id="CHEBI:57540"/>
    </ligand>
</feature>
<comment type="catalytic activity">
    <reaction evidence="13">
        <text>sn-glycerol 3-phosphate + NAD(+) = dihydroxyacetone phosphate + NADH + H(+)</text>
        <dbReference type="Rhea" id="RHEA:11092"/>
        <dbReference type="ChEBI" id="CHEBI:15378"/>
        <dbReference type="ChEBI" id="CHEBI:57540"/>
        <dbReference type="ChEBI" id="CHEBI:57597"/>
        <dbReference type="ChEBI" id="CHEBI:57642"/>
        <dbReference type="ChEBI" id="CHEBI:57945"/>
        <dbReference type="EC" id="1.1.1.94"/>
    </reaction>
</comment>
<evidence type="ECO:0000256" key="8">
    <source>
        <dbReference type="ARBA" id="ARBA00023264"/>
    </source>
</evidence>
<dbReference type="GO" id="GO:0051287">
    <property type="term" value="F:NAD binding"/>
    <property type="evidence" value="ECO:0007669"/>
    <property type="project" value="InterPro"/>
</dbReference>
<keyword evidence="6 13" id="KW-0443">Lipid metabolism</keyword>
<feature type="binding site" evidence="13">
    <location>
        <position position="12"/>
    </location>
    <ligand>
        <name>NADPH</name>
        <dbReference type="ChEBI" id="CHEBI:57783"/>
    </ligand>
</feature>
<feature type="binding site" evidence="16">
    <location>
        <position position="253"/>
    </location>
    <ligand>
        <name>NAD(+)</name>
        <dbReference type="ChEBI" id="CHEBI:57540"/>
    </ligand>
</feature>
<feature type="binding site" evidence="13">
    <location>
        <position position="253"/>
    </location>
    <ligand>
        <name>sn-glycerol 3-phosphate</name>
        <dbReference type="ChEBI" id="CHEBI:57597"/>
    </ligand>
</feature>
<feature type="binding site" evidence="13">
    <location>
        <position position="242"/>
    </location>
    <ligand>
        <name>sn-glycerol 3-phosphate</name>
        <dbReference type="ChEBI" id="CHEBI:57597"/>
    </ligand>
</feature>
<evidence type="ECO:0000256" key="9">
    <source>
        <dbReference type="ARBA" id="ARBA00052716"/>
    </source>
</evidence>
<dbReference type="NCBIfam" id="NF000940">
    <property type="entry name" value="PRK00094.1-2"/>
    <property type="match status" value="1"/>
</dbReference>
<dbReference type="HAMAP" id="MF_00394">
    <property type="entry name" value="NAD_Glyc3P_dehydrog"/>
    <property type="match status" value="1"/>
</dbReference>
<dbReference type="InterPro" id="IPR036291">
    <property type="entry name" value="NAD(P)-bd_dom_sf"/>
</dbReference>
<feature type="binding site" evidence="13">
    <location>
        <position position="279"/>
    </location>
    <ligand>
        <name>NADPH</name>
        <dbReference type="ChEBI" id="CHEBI:57783"/>
    </ligand>
</feature>
<dbReference type="GO" id="GO:0046167">
    <property type="term" value="P:glycerol-3-phosphate biosynthetic process"/>
    <property type="evidence" value="ECO:0007669"/>
    <property type="project" value="UniProtKB-UniRule"/>
</dbReference>
<dbReference type="GO" id="GO:0005975">
    <property type="term" value="P:carbohydrate metabolic process"/>
    <property type="evidence" value="ECO:0007669"/>
    <property type="project" value="InterPro"/>
</dbReference>
<feature type="binding site" evidence="13">
    <location>
        <position position="136"/>
    </location>
    <ligand>
        <name>sn-glycerol 3-phosphate</name>
        <dbReference type="ChEBI" id="CHEBI:57597"/>
    </ligand>
</feature>
<dbReference type="InterPro" id="IPR006168">
    <property type="entry name" value="G3P_DH_NAD-dep"/>
</dbReference>
<evidence type="ECO:0000313" key="20">
    <source>
        <dbReference type="EMBL" id="VYS85724.1"/>
    </source>
</evidence>
<gene>
    <name evidence="13 20" type="primary">gpsA</name>
    <name evidence="20" type="ORF">CNLFYP112_01065</name>
</gene>
<dbReference type="InterPro" id="IPR006109">
    <property type="entry name" value="G3P_DH_NAD-dep_C"/>
</dbReference>
<protein>
    <recommendedName>
        <fullName evidence="11 13">Glycerol-3-phosphate dehydrogenase [NAD(P)+]</fullName>
        <ecNumber evidence="10 13">1.1.1.94</ecNumber>
    </recommendedName>
    <alternativeName>
        <fullName evidence="13">NAD(P)(+)-dependent glycerol-3-phosphate dehydrogenase</fullName>
    </alternativeName>
    <alternativeName>
        <fullName evidence="12 13">NAD(P)H-dependent dihydroxyacetone-phosphate reductase</fullName>
    </alternativeName>
</protein>
<evidence type="ECO:0000256" key="11">
    <source>
        <dbReference type="ARBA" id="ARBA00069372"/>
    </source>
</evidence>
<comment type="subcellular location">
    <subcellularLocation>
        <location evidence="13">Cytoplasm</location>
    </subcellularLocation>
</comment>
<evidence type="ECO:0000256" key="14">
    <source>
        <dbReference type="PIRSR" id="PIRSR000114-1"/>
    </source>
</evidence>
<evidence type="ECO:0000256" key="17">
    <source>
        <dbReference type="RuleBase" id="RU000437"/>
    </source>
</evidence>
<comment type="catalytic activity">
    <reaction evidence="9">
        <text>sn-glycerol 3-phosphate + NADP(+) = dihydroxyacetone phosphate + NADPH + H(+)</text>
        <dbReference type="Rhea" id="RHEA:11096"/>
        <dbReference type="ChEBI" id="CHEBI:15378"/>
        <dbReference type="ChEBI" id="CHEBI:57597"/>
        <dbReference type="ChEBI" id="CHEBI:57642"/>
        <dbReference type="ChEBI" id="CHEBI:57783"/>
        <dbReference type="ChEBI" id="CHEBI:58349"/>
        <dbReference type="EC" id="1.1.1.94"/>
    </reaction>
    <physiologicalReaction direction="right-to-left" evidence="9">
        <dbReference type="Rhea" id="RHEA:11098"/>
    </physiologicalReaction>
</comment>
<feature type="binding site" evidence="15">
    <location>
        <begin position="253"/>
        <end position="254"/>
    </location>
    <ligand>
        <name>substrate</name>
    </ligand>
</feature>
<feature type="active site" description="Proton acceptor" evidence="13 14">
    <location>
        <position position="189"/>
    </location>
</feature>
<evidence type="ECO:0000256" key="2">
    <source>
        <dbReference type="ARBA" id="ARBA00022516"/>
    </source>
</evidence>
<feature type="binding site" evidence="13">
    <location>
        <position position="11"/>
    </location>
    <ligand>
        <name>NADPH</name>
        <dbReference type="ChEBI" id="CHEBI:57783"/>
    </ligand>
</feature>
<organism evidence="20">
    <name type="scientific">[Clostridium] nexile</name>
    <dbReference type="NCBI Taxonomy" id="29361"/>
    <lineage>
        <taxon>Bacteria</taxon>
        <taxon>Bacillati</taxon>
        <taxon>Bacillota</taxon>
        <taxon>Clostridia</taxon>
        <taxon>Lachnospirales</taxon>
        <taxon>Lachnospiraceae</taxon>
        <taxon>Tyzzerella</taxon>
    </lineage>
</organism>
<feature type="binding site" evidence="13">
    <location>
        <position position="253"/>
    </location>
    <ligand>
        <name>NADPH</name>
        <dbReference type="ChEBI" id="CHEBI:57783"/>
    </ligand>
</feature>
<accession>A0A6N2RYJ1</accession>
<dbReference type="InterPro" id="IPR013328">
    <property type="entry name" value="6PGD_dom2"/>
</dbReference>
<dbReference type="SUPFAM" id="SSF48179">
    <property type="entry name" value="6-phosphogluconate dehydrogenase C-terminal domain-like"/>
    <property type="match status" value="1"/>
</dbReference>
<dbReference type="InterPro" id="IPR011128">
    <property type="entry name" value="G3P_DH_NAD-dep_N"/>
</dbReference>
<feature type="domain" description="Glycerol-3-phosphate dehydrogenase NAD-dependent C-terminal" evidence="19">
    <location>
        <begin position="178"/>
        <end position="318"/>
    </location>
</feature>